<proteinExistence type="predicted"/>
<dbReference type="Proteomes" id="UP000324222">
    <property type="component" value="Unassembled WGS sequence"/>
</dbReference>
<keyword evidence="2" id="KW-1185">Reference proteome</keyword>
<gene>
    <name evidence="1" type="ORF">E2C01_038863</name>
</gene>
<accession>A0A5B7FJ57</accession>
<organism evidence="1 2">
    <name type="scientific">Portunus trituberculatus</name>
    <name type="common">Swimming crab</name>
    <name type="synonym">Neptunus trituberculatus</name>
    <dbReference type="NCBI Taxonomy" id="210409"/>
    <lineage>
        <taxon>Eukaryota</taxon>
        <taxon>Metazoa</taxon>
        <taxon>Ecdysozoa</taxon>
        <taxon>Arthropoda</taxon>
        <taxon>Crustacea</taxon>
        <taxon>Multicrustacea</taxon>
        <taxon>Malacostraca</taxon>
        <taxon>Eumalacostraca</taxon>
        <taxon>Eucarida</taxon>
        <taxon>Decapoda</taxon>
        <taxon>Pleocyemata</taxon>
        <taxon>Brachyura</taxon>
        <taxon>Eubrachyura</taxon>
        <taxon>Portunoidea</taxon>
        <taxon>Portunidae</taxon>
        <taxon>Portuninae</taxon>
        <taxon>Portunus</taxon>
    </lineage>
</organism>
<comment type="caution">
    <text evidence="1">The sequence shown here is derived from an EMBL/GenBank/DDBJ whole genome shotgun (WGS) entry which is preliminary data.</text>
</comment>
<name>A0A5B7FJ57_PORTR</name>
<sequence>MYIIFLIFNPSAYVVTLSSPLGSSDHNLISVSSPIFPIPPQDPPKRRCRWRFASASLGNLKRYYADFPWNDYSFCVRDPSLYAERMKKVIVSGMEAYIPHSFSQPKPSKPWYNIACSRATHDRQVAHKRYFSLPSTESYALYISARNHAKSVLQLAKTLLHK</sequence>
<dbReference type="AlphaFoldDB" id="A0A5B7FJ57"/>
<protein>
    <submittedName>
        <fullName evidence="1">Uncharacterized protein</fullName>
    </submittedName>
</protein>
<reference evidence="1 2" key="1">
    <citation type="submission" date="2019-05" db="EMBL/GenBank/DDBJ databases">
        <title>Another draft genome of Portunus trituberculatus and its Hox gene families provides insights of decapod evolution.</title>
        <authorList>
            <person name="Jeong J.-H."/>
            <person name="Song I."/>
            <person name="Kim S."/>
            <person name="Choi T."/>
            <person name="Kim D."/>
            <person name="Ryu S."/>
            <person name="Kim W."/>
        </authorList>
    </citation>
    <scope>NUCLEOTIDE SEQUENCE [LARGE SCALE GENOMIC DNA]</scope>
    <source>
        <tissue evidence="1">Muscle</tissue>
    </source>
</reference>
<dbReference type="EMBL" id="VSRR010006610">
    <property type="protein sequence ID" value="MPC45173.1"/>
    <property type="molecule type" value="Genomic_DNA"/>
</dbReference>
<evidence type="ECO:0000313" key="2">
    <source>
        <dbReference type="Proteomes" id="UP000324222"/>
    </source>
</evidence>
<evidence type="ECO:0000313" key="1">
    <source>
        <dbReference type="EMBL" id="MPC45173.1"/>
    </source>
</evidence>